<sequence>MLFYISVFLFILIIFGIAIFLCYWIPKKFGFPKTGKILAWIAGFSIVILIGTFIFEDQFFTKSNAKNFLFQQGIILNDDFEIMENKSMWGPGDYYNTFSLKISTKDRLRLIKEISSAVNFKIINKSEEDDIQKMKSDKIIQNYETETQFVRTYFEPSSGNYAPVYRKIEIDKKKDLLIFEDIEE</sequence>
<gene>
    <name evidence="2" type="ORF">B0O44_104194</name>
</gene>
<organism evidence="2 3">
    <name type="scientific">Pedobacter nutrimenti</name>
    <dbReference type="NCBI Taxonomy" id="1241337"/>
    <lineage>
        <taxon>Bacteria</taxon>
        <taxon>Pseudomonadati</taxon>
        <taxon>Bacteroidota</taxon>
        <taxon>Sphingobacteriia</taxon>
        <taxon>Sphingobacteriales</taxon>
        <taxon>Sphingobacteriaceae</taxon>
        <taxon>Pedobacter</taxon>
    </lineage>
</organism>
<reference evidence="2 3" key="1">
    <citation type="submission" date="2018-06" db="EMBL/GenBank/DDBJ databases">
        <title>Genomic Encyclopedia of Archaeal and Bacterial Type Strains, Phase II (KMG-II): from individual species to whole genera.</title>
        <authorList>
            <person name="Goeker M."/>
        </authorList>
    </citation>
    <scope>NUCLEOTIDE SEQUENCE [LARGE SCALE GENOMIC DNA]</scope>
    <source>
        <strain evidence="2 3">DSM 27372</strain>
    </source>
</reference>
<dbReference type="Proteomes" id="UP000248198">
    <property type="component" value="Unassembled WGS sequence"/>
</dbReference>
<evidence type="ECO:0000313" key="3">
    <source>
        <dbReference type="Proteomes" id="UP000248198"/>
    </source>
</evidence>
<dbReference type="OrthoDB" id="770033at2"/>
<dbReference type="AlphaFoldDB" id="A0A318UCC3"/>
<proteinExistence type="predicted"/>
<evidence type="ECO:0000313" key="2">
    <source>
        <dbReference type="EMBL" id="PYF74024.1"/>
    </source>
</evidence>
<keyword evidence="3" id="KW-1185">Reference proteome</keyword>
<feature type="transmembrane region" description="Helical" evidence="1">
    <location>
        <begin position="37"/>
        <end position="55"/>
    </location>
</feature>
<feature type="transmembrane region" description="Helical" evidence="1">
    <location>
        <begin position="6"/>
        <end position="25"/>
    </location>
</feature>
<evidence type="ECO:0000256" key="1">
    <source>
        <dbReference type="SAM" id="Phobius"/>
    </source>
</evidence>
<dbReference type="RefSeq" id="WP_110830885.1">
    <property type="nucleotide sequence ID" value="NZ_QKLU01000004.1"/>
</dbReference>
<name>A0A318UCC3_9SPHI</name>
<keyword evidence="1" id="KW-0472">Membrane</keyword>
<comment type="caution">
    <text evidence="2">The sequence shown here is derived from an EMBL/GenBank/DDBJ whole genome shotgun (WGS) entry which is preliminary data.</text>
</comment>
<protein>
    <submittedName>
        <fullName evidence="2">Uncharacterized protein</fullName>
    </submittedName>
</protein>
<keyword evidence="1" id="KW-1133">Transmembrane helix</keyword>
<dbReference type="EMBL" id="QKLU01000004">
    <property type="protein sequence ID" value="PYF74024.1"/>
    <property type="molecule type" value="Genomic_DNA"/>
</dbReference>
<accession>A0A318UCC3</accession>
<keyword evidence="1" id="KW-0812">Transmembrane</keyword>